<dbReference type="EMBL" id="QZWG01000019">
    <property type="protein sequence ID" value="RZB46887.1"/>
    <property type="molecule type" value="Genomic_DNA"/>
</dbReference>
<reference evidence="1 2" key="1">
    <citation type="submission" date="2018-09" db="EMBL/GenBank/DDBJ databases">
        <title>A high-quality reference genome of wild soybean provides a powerful tool to mine soybean genomes.</title>
        <authorList>
            <person name="Xie M."/>
            <person name="Chung C.Y.L."/>
            <person name="Li M.-W."/>
            <person name="Wong F.-L."/>
            <person name="Chan T.-F."/>
            <person name="Lam H.-M."/>
        </authorList>
    </citation>
    <scope>NUCLEOTIDE SEQUENCE [LARGE SCALE GENOMIC DNA]</scope>
    <source>
        <strain evidence="2">cv. W05</strain>
        <tissue evidence="1">Hypocotyl of etiolated seedlings</tissue>
    </source>
</reference>
<keyword evidence="2" id="KW-1185">Reference proteome</keyword>
<comment type="caution">
    <text evidence="1">The sequence shown here is derived from an EMBL/GenBank/DDBJ whole genome shotgun (WGS) entry which is preliminary data.</text>
</comment>
<evidence type="ECO:0000313" key="1">
    <source>
        <dbReference type="EMBL" id="RZB46887.1"/>
    </source>
</evidence>
<organism evidence="1 2">
    <name type="scientific">Glycine soja</name>
    <name type="common">Wild soybean</name>
    <dbReference type="NCBI Taxonomy" id="3848"/>
    <lineage>
        <taxon>Eukaryota</taxon>
        <taxon>Viridiplantae</taxon>
        <taxon>Streptophyta</taxon>
        <taxon>Embryophyta</taxon>
        <taxon>Tracheophyta</taxon>
        <taxon>Spermatophyta</taxon>
        <taxon>Magnoliopsida</taxon>
        <taxon>eudicotyledons</taxon>
        <taxon>Gunneridae</taxon>
        <taxon>Pentapetalae</taxon>
        <taxon>rosids</taxon>
        <taxon>fabids</taxon>
        <taxon>Fabales</taxon>
        <taxon>Fabaceae</taxon>
        <taxon>Papilionoideae</taxon>
        <taxon>50 kb inversion clade</taxon>
        <taxon>NPAAA clade</taxon>
        <taxon>indigoferoid/millettioid clade</taxon>
        <taxon>Phaseoleae</taxon>
        <taxon>Glycine</taxon>
        <taxon>Glycine subgen. Soja</taxon>
    </lineage>
</organism>
<evidence type="ECO:0000313" key="2">
    <source>
        <dbReference type="Proteomes" id="UP000289340"/>
    </source>
</evidence>
<sequence>MFVFALFLIVTTFLCYLAAPSLILPLAFPFKVYRSCCCGRIMARAPDNIKSINGSKEALKLARRITDLWFVGTPNRSEQAEMVIIDSHAFRSGQFSQLVTRGVPSYCYRKTDVETAAFTCACDKHNDQLVLRYSNDLDLINVVVDMLPDAEACSNVHAPILDSDDPFQLESIS</sequence>
<dbReference type="Proteomes" id="UP000289340">
    <property type="component" value="Chromosome 19"/>
</dbReference>
<protein>
    <submittedName>
        <fullName evidence="1">Uncharacterized protein</fullName>
    </submittedName>
</protein>
<dbReference type="AlphaFoldDB" id="A0A445FDJ4"/>
<name>A0A445FDJ4_GLYSO</name>
<gene>
    <name evidence="1" type="ORF">D0Y65_050785</name>
</gene>
<accession>A0A445FDJ4</accession>
<proteinExistence type="predicted"/>